<accession>A0A543IUD7</accession>
<evidence type="ECO:0008006" key="4">
    <source>
        <dbReference type="Google" id="ProtNLM"/>
    </source>
</evidence>
<feature type="chain" id="PRO_5039399638" description="Small secreted domain DUF320" evidence="1">
    <location>
        <begin position="31"/>
        <end position="101"/>
    </location>
</feature>
<reference evidence="2 3" key="1">
    <citation type="submission" date="2019-06" db="EMBL/GenBank/DDBJ databases">
        <title>Sequencing the genomes of 1000 actinobacteria strains.</title>
        <authorList>
            <person name="Klenk H.-P."/>
        </authorList>
    </citation>
    <scope>NUCLEOTIDE SEQUENCE [LARGE SCALE GENOMIC DNA]</scope>
    <source>
        <strain evidence="2 3">DSM 43186</strain>
    </source>
</reference>
<evidence type="ECO:0000313" key="3">
    <source>
        <dbReference type="Proteomes" id="UP000319213"/>
    </source>
</evidence>
<comment type="caution">
    <text evidence="2">The sequence shown here is derived from an EMBL/GenBank/DDBJ whole genome shotgun (WGS) entry which is preliminary data.</text>
</comment>
<proteinExistence type="predicted"/>
<dbReference type="AlphaFoldDB" id="A0A543IUD7"/>
<evidence type="ECO:0000256" key="1">
    <source>
        <dbReference type="SAM" id="SignalP"/>
    </source>
</evidence>
<name>A0A543IUD7_9ACTN</name>
<evidence type="ECO:0000313" key="2">
    <source>
        <dbReference type="EMBL" id="TQM74193.1"/>
    </source>
</evidence>
<protein>
    <recommendedName>
        <fullName evidence="4">Small secreted domain DUF320</fullName>
    </recommendedName>
</protein>
<dbReference type="Proteomes" id="UP000319213">
    <property type="component" value="Unassembled WGS sequence"/>
</dbReference>
<dbReference type="RefSeq" id="WP_142258398.1">
    <property type="nucleotide sequence ID" value="NZ_BMPV01000006.1"/>
</dbReference>
<gene>
    <name evidence="2" type="ORF">FHX40_0858</name>
</gene>
<feature type="signal peptide" evidence="1">
    <location>
        <begin position="1"/>
        <end position="30"/>
    </location>
</feature>
<organism evidence="2 3">
    <name type="scientific">Thermopolyspora flexuosa</name>
    <dbReference type="NCBI Taxonomy" id="103836"/>
    <lineage>
        <taxon>Bacteria</taxon>
        <taxon>Bacillati</taxon>
        <taxon>Actinomycetota</taxon>
        <taxon>Actinomycetes</taxon>
        <taxon>Streptosporangiales</taxon>
        <taxon>Streptosporangiaceae</taxon>
        <taxon>Thermopolyspora</taxon>
    </lineage>
</organism>
<keyword evidence="3" id="KW-1185">Reference proteome</keyword>
<keyword evidence="1" id="KW-0732">Signal</keyword>
<dbReference type="EMBL" id="VFPQ01000001">
    <property type="protein sequence ID" value="TQM74193.1"/>
    <property type="molecule type" value="Genomic_DNA"/>
</dbReference>
<sequence length="101" mass="10139">MRIRTRAISVALLTGLAGATLLGGASAAQAHTGFGCANGINAVNCNTIPAKVGVAGNRILSGSLDVIDVKGGKLIDIDRTLNPPISVKPKDVNVCVGAFCP</sequence>